<keyword evidence="12 19" id="KW-0695">RNA-directed DNA polymerase</keyword>
<dbReference type="InterPro" id="IPR056924">
    <property type="entry name" value="SH3_Tf2-1"/>
</dbReference>
<evidence type="ECO:0000256" key="2">
    <source>
        <dbReference type="ARBA" id="ARBA00022670"/>
    </source>
</evidence>
<evidence type="ECO:0000256" key="11">
    <source>
        <dbReference type="ARBA" id="ARBA00022908"/>
    </source>
</evidence>
<feature type="domain" description="CCHC-type" evidence="18">
    <location>
        <begin position="314"/>
        <end position="330"/>
    </location>
</feature>
<dbReference type="PANTHER" id="PTHR37984">
    <property type="entry name" value="PROTEIN CBG26694"/>
    <property type="match status" value="1"/>
</dbReference>
<dbReference type="InterPro" id="IPR001878">
    <property type="entry name" value="Znf_CCHC"/>
</dbReference>
<keyword evidence="3" id="KW-0808">Transferase</keyword>
<dbReference type="Gene3D" id="2.40.70.10">
    <property type="entry name" value="Acid Proteases"/>
    <property type="match status" value="1"/>
</dbReference>
<evidence type="ECO:0000256" key="6">
    <source>
        <dbReference type="ARBA" id="ARBA00022723"/>
    </source>
</evidence>
<dbReference type="GO" id="GO:0003964">
    <property type="term" value="F:RNA-directed DNA polymerase activity"/>
    <property type="evidence" value="ECO:0007669"/>
    <property type="project" value="UniProtKB-KW"/>
</dbReference>
<dbReference type="PROSITE" id="PS50158">
    <property type="entry name" value="ZF_CCHC"/>
    <property type="match status" value="2"/>
</dbReference>
<dbReference type="InterPro" id="IPR043502">
    <property type="entry name" value="DNA/RNA_pol_sf"/>
</dbReference>
<dbReference type="EMBL" id="BQNB010019959">
    <property type="protein sequence ID" value="GJT90832.1"/>
    <property type="molecule type" value="Genomic_DNA"/>
</dbReference>
<dbReference type="SUPFAM" id="SSF57756">
    <property type="entry name" value="Retrovirus zinc finger-like domains"/>
    <property type="match status" value="1"/>
</dbReference>
<evidence type="ECO:0000256" key="14">
    <source>
        <dbReference type="ARBA" id="ARBA00023125"/>
    </source>
</evidence>
<comment type="caution">
    <text evidence="19">The sequence shown here is derived from an EMBL/GenBank/DDBJ whole genome shotgun (WGS) entry which is preliminary data.</text>
</comment>
<evidence type="ECO:0000313" key="19">
    <source>
        <dbReference type="EMBL" id="GJT90832.1"/>
    </source>
</evidence>
<keyword evidence="2" id="KW-0645">Protease</keyword>
<feature type="region of interest" description="Disordered" evidence="17">
    <location>
        <begin position="1"/>
        <end position="24"/>
    </location>
</feature>
<keyword evidence="6" id="KW-0479">Metal-binding</keyword>
<protein>
    <recommendedName>
        <fullName evidence="1">RNA-directed DNA polymerase</fullName>
        <ecNumber evidence="1">2.7.7.49</ecNumber>
    </recommendedName>
</protein>
<dbReference type="EC" id="2.7.7.49" evidence="1"/>
<dbReference type="Gene3D" id="3.30.70.270">
    <property type="match status" value="2"/>
</dbReference>
<evidence type="ECO:0000256" key="4">
    <source>
        <dbReference type="ARBA" id="ARBA00022695"/>
    </source>
</evidence>
<evidence type="ECO:0000256" key="7">
    <source>
        <dbReference type="ARBA" id="ARBA00022750"/>
    </source>
</evidence>
<keyword evidence="9" id="KW-0378">Hydrolase</keyword>
<dbReference type="PANTHER" id="PTHR37984:SF5">
    <property type="entry name" value="PROTEIN NYNRIN-LIKE"/>
    <property type="match status" value="1"/>
</dbReference>
<dbReference type="InterPro" id="IPR021109">
    <property type="entry name" value="Peptidase_aspartic_dom_sf"/>
</dbReference>
<dbReference type="Gene3D" id="3.10.20.370">
    <property type="match status" value="1"/>
</dbReference>
<feature type="compositionally biased region" description="Low complexity" evidence="17">
    <location>
        <begin position="266"/>
        <end position="277"/>
    </location>
</feature>
<dbReference type="Pfam" id="PF00098">
    <property type="entry name" value="zf-CCHC"/>
    <property type="match status" value="2"/>
</dbReference>
<keyword evidence="13" id="KW-0239">DNA-directed DNA polymerase</keyword>
<accession>A0ABQ5HU64</accession>
<evidence type="ECO:0000256" key="12">
    <source>
        <dbReference type="ARBA" id="ARBA00022918"/>
    </source>
</evidence>
<dbReference type="Gene3D" id="1.10.340.70">
    <property type="match status" value="1"/>
</dbReference>
<organism evidence="19 20">
    <name type="scientific">Tanacetum coccineum</name>
    <dbReference type="NCBI Taxonomy" id="301880"/>
    <lineage>
        <taxon>Eukaryota</taxon>
        <taxon>Viridiplantae</taxon>
        <taxon>Streptophyta</taxon>
        <taxon>Embryophyta</taxon>
        <taxon>Tracheophyta</taxon>
        <taxon>Spermatophyta</taxon>
        <taxon>Magnoliopsida</taxon>
        <taxon>eudicotyledons</taxon>
        <taxon>Gunneridae</taxon>
        <taxon>Pentapetalae</taxon>
        <taxon>asterids</taxon>
        <taxon>campanulids</taxon>
        <taxon>Asterales</taxon>
        <taxon>Asteraceae</taxon>
        <taxon>Asteroideae</taxon>
        <taxon>Anthemideae</taxon>
        <taxon>Anthemidinae</taxon>
        <taxon>Tanacetum</taxon>
    </lineage>
</organism>
<name>A0ABQ5HU64_9ASTR</name>
<evidence type="ECO:0000256" key="10">
    <source>
        <dbReference type="ARBA" id="ARBA00022842"/>
    </source>
</evidence>
<keyword evidence="20" id="KW-1185">Reference proteome</keyword>
<sequence>MAPKRKTTRLNPDATPTPVTDTHTTTSVTNAQIQAMINEGVTAALAACDATRNGNDSHTSGMGARRPMQVARECTYPDFLKCQPLNFKGTEGVVGLTQWFEKMESVYSISNCTVACQVKFATCTLQGNALTWWNSHVKTTTPEAAHAMPWRTLKKMMTDKYCPRGEIKKLEFEMWNLKVKGNDVVTYSQRFQELALMCDRMFPEEIDQVEKYVGGLPDTIHGSVMATKPKTMQDAIEFATELMDKKINTWAERQADNKRKSDDTARNNQNQQPNKRQNTGRAYAAGNGDRRPYGGPKPLCPKCNYHHDGLCAPKCHKCNRFGHLGRDCRSPPNVNTGANQRACFKCGAQGHFRKDCPKWKNNNNRGNQAGHAKAQAKVYAMGNAGANPDNNVVTGAFQEGLSKIEERKQPGADRSFVSTAFSSQIVITPTALDHDYNVELADGRIVGLNTIILGCTLNFLNHTFNIDLMPIELGSFDKIIGMDWLAKYHAVIICAEKIVRIPFRDETLIVRGDGSSNKHETRLNIISCTKAQEYLTKGCHIFLANITVTKDEEKSKEKRLEDVPVVQKFPKVFPEDLPGIPPTRQVEFRIDLVPGATPIARAPYRLAPSEMKELAEQLQELTDKGFIRPSSSPWGAPVLFVNKKDRSFRMCIDYRELNKLTVKNRYPLPRIDDLFDQLQGSSIYSKIDLSVQFPSHVIDCRGIHIDPAKIESTKDWASPKTPTQIRQFLGLAGYYRIFIEGFSKIANAPILALPEGSEDFIAYCNASKKGLGAVLMQREKVISYASRQLKIHEKNYTTHDLELGAVVFALKIWRHYLYGTKCTVFTDHKSLQHILDQKELNMRQRRWLELLSDYDCEIRYHPGKANVVADALSRKEREPLRVWALVMTIGLDLPKPILEAQTEARKPENIKKEDVGGILVENSKDPEKLRTEKLEPRTDGTLCLNGRSWLPCYGDLRTMIMHESHKSKYSIHPGFDKIYQDMKKLYWWPNMKANIATYVSKCLTCAKVKAEHQRPPGLLVQPEIPQWKWDNITLDFVMKLPKLSQGYDTIWVIVDRLTKSAIFMPMRETDPIDKLARMYLKEEIIYVGPFKVLKKVGAVAYKVELPQELSRVHNTFHVSNLKKCYSDDPLVVPLEGLQVDDKLHFVEEPVEIMDREVKQLRQSRVPIVKIQWNSRRGLEFTWEREDQFRKKCPHLFTKTAPSSSAVS</sequence>
<keyword evidence="15" id="KW-0233">DNA recombination</keyword>
<reference evidence="19" key="2">
    <citation type="submission" date="2022-01" db="EMBL/GenBank/DDBJ databases">
        <authorList>
            <person name="Yamashiro T."/>
            <person name="Shiraishi A."/>
            <person name="Satake H."/>
            <person name="Nakayama K."/>
        </authorList>
    </citation>
    <scope>NUCLEOTIDE SEQUENCE</scope>
</reference>
<keyword evidence="16" id="KW-0863">Zinc-finger</keyword>
<dbReference type="Proteomes" id="UP001151760">
    <property type="component" value="Unassembled WGS sequence"/>
</dbReference>
<keyword evidence="10" id="KW-0460">Magnesium</keyword>
<evidence type="ECO:0000256" key="1">
    <source>
        <dbReference type="ARBA" id="ARBA00012493"/>
    </source>
</evidence>
<dbReference type="Pfam" id="PF24626">
    <property type="entry name" value="SH3_Tf2-1"/>
    <property type="match status" value="1"/>
</dbReference>
<evidence type="ECO:0000256" key="17">
    <source>
        <dbReference type="SAM" id="MobiDB-lite"/>
    </source>
</evidence>
<dbReference type="SUPFAM" id="SSF56672">
    <property type="entry name" value="DNA/RNA polymerases"/>
    <property type="match status" value="1"/>
</dbReference>
<keyword evidence="5" id="KW-0540">Nuclease</keyword>
<dbReference type="InterPro" id="IPR036875">
    <property type="entry name" value="Znf_CCHC_sf"/>
</dbReference>
<proteinExistence type="predicted"/>
<feature type="domain" description="CCHC-type" evidence="18">
    <location>
        <begin position="343"/>
        <end position="358"/>
    </location>
</feature>
<dbReference type="Pfam" id="PF03732">
    <property type="entry name" value="Retrotrans_gag"/>
    <property type="match status" value="1"/>
</dbReference>
<keyword evidence="14" id="KW-0238">DNA-binding</keyword>
<evidence type="ECO:0000256" key="9">
    <source>
        <dbReference type="ARBA" id="ARBA00022801"/>
    </source>
</evidence>
<dbReference type="Pfam" id="PF17917">
    <property type="entry name" value="RT_RNaseH"/>
    <property type="match status" value="1"/>
</dbReference>
<dbReference type="InterPro" id="IPR041588">
    <property type="entry name" value="Integrase_H2C2"/>
</dbReference>
<gene>
    <name evidence="19" type="ORF">Tco_1079677</name>
</gene>
<dbReference type="InterPro" id="IPR043128">
    <property type="entry name" value="Rev_trsase/Diguanyl_cyclase"/>
</dbReference>
<feature type="region of interest" description="Disordered" evidence="17">
    <location>
        <begin position="253"/>
        <end position="291"/>
    </location>
</feature>
<dbReference type="CDD" id="cd09274">
    <property type="entry name" value="RNase_HI_RT_Ty3"/>
    <property type="match status" value="1"/>
</dbReference>
<dbReference type="CDD" id="cd00303">
    <property type="entry name" value="retropepsin_like"/>
    <property type="match status" value="1"/>
</dbReference>
<dbReference type="Pfam" id="PF17921">
    <property type="entry name" value="Integrase_H2C2"/>
    <property type="match status" value="1"/>
</dbReference>
<evidence type="ECO:0000256" key="16">
    <source>
        <dbReference type="PROSITE-ProRule" id="PRU00047"/>
    </source>
</evidence>
<dbReference type="Gene3D" id="3.10.10.10">
    <property type="entry name" value="HIV Type 1 Reverse Transcriptase, subunit A, domain 1"/>
    <property type="match status" value="1"/>
</dbReference>
<keyword evidence="8" id="KW-0255">Endonuclease</keyword>
<keyword evidence="16" id="KW-0862">Zinc</keyword>
<feature type="compositionally biased region" description="Basic and acidic residues" evidence="17">
    <location>
        <begin position="253"/>
        <end position="265"/>
    </location>
</feature>
<dbReference type="InterPro" id="IPR041373">
    <property type="entry name" value="RT_RNaseH"/>
</dbReference>
<reference evidence="19" key="1">
    <citation type="journal article" date="2022" name="Int. J. Mol. Sci.">
        <title>Draft Genome of Tanacetum Coccineum: Genomic Comparison of Closely Related Tanacetum-Family Plants.</title>
        <authorList>
            <person name="Yamashiro T."/>
            <person name="Shiraishi A."/>
            <person name="Nakayama K."/>
            <person name="Satake H."/>
        </authorList>
    </citation>
    <scope>NUCLEOTIDE SEQUENCE</scope>
</reference>
<dbReference type="SMART" id="SM00343">
    <property type="entry name" value="ZnF_C2HC"/>
    <property type="match status" value="2"/>
</dbReference>
<evidence type="ECO:0000259" key="18">
    <source>
        <dbReference type="PROSITE" id="PS50158"/>
    </source>
</evidence>
<dbReference type="CDD" id="cd01647">
    <property type="entry name" value="RT_LTR"/>
    <property type="match status" value="1"/>
</dbReference>
<dbReference type="InterPro" id="IPR050951">
    <property type="entry name" value="Retrovirus_Pol_polyprotein"/>
</dbReference>
<evidence type="ECO:0000256" key="5">
    <source>
        <dbReference type="ARBA" id="ARBA00022722"/>
    </source>
</evidence>
<evidence type="ECO:0000256" key="8">
    <source>
        <dbReference type="ARBA" id="ARBA00022759"/>
    </source>
</evidence>
<keyword evidence="11" id="KW-0229">DNA integration</keyword>
<evidence type="ECO:0000256" key="13">
    <source>
        <dbReference type="ARBA" id="ARBA00022932"/>
    </source>
</evidence>
<keyword evidence="4" id="KW-0548">Nucleotidyltransferase</keyword>
<evidence type="ECO:0000256" key="3">
    <source>
        <dbReference type="ARBA" id="ARBA00022679"/>
    </source>
</evidence>
<dbReference type="Pfam" id="PF08284">
    <property type="entry name" value="RVP_2"/>
    <property type="match status" value="1"/>
</dbReference>
<dbReference type="InterPro" id="IPR005162">
    <property type="entry name" value="Retrotrans_gag_dom"/>
</dbReference>
<evidence type="ECO:0000256" key="15">
    <source>
        <dbReference type="ARBA" id="ARBA00023172"/>
    </source>
</evidence>
<evidence type="ECO:0000313" key="20">
    <source>
        <dbReference type="Proteomes" id="UP001151760"/>
    </source>
</evidence>
<dbReference type="Gene3D" id="4.10.60.10">
    <property type="entry name" value="Zinc finger, CCHC-type"/>
    <property type="match status" value="1"/>
</dbReference>
<keyword evidence="7" id="KW-0064">Aspartyl protease</keyword>